<dbReference type="EMBL" id="JAEHHL010000001">
    <property type="protein sequence ID" value="MBK0397892.1"/>
    <property type="molecule type" value="Genomic_DNA"/>
</dbReference>
<comment type="similarity">
    <text evidence="1">Belongs to the glycosyltransferase 2 family. WaaE/KdtX subfamily.</text>
</comment>
<comment type="caution">
    <text evidence="3">The sequence shown here is derived from an EMBL/GenBank/DDBJ whole genome shotgun (WGS) entry which is preliminary data.</text>
</comment>
<dbReference type="Gene3D" id="3.90.550.10">
    <property type="entry name" value="Spore Coat Polysaccharide Biosynthesis Protein SpsA, Chain A"/>
    <property type="match status" value="1"/>
</dbReference>
<dbReference type="SUPFAM" id="SSF53448">
    <property type="entry name" value="Nucleotide-diphospho-sugar transferases"/>
    <property type="match status" value="1"/>
</dbReference>
<dbReference type="CDD" id="cd02511">
    <property type="entry name" value="Beta4Glucosyltransferase"/>
    <property type="match status" value="1"/>
</dbReference>
<organism evidence="3 4">
    <name type="scientific">Thermohalobaculum xanthum</name>
    <dbReference type="NCBI Taxonomy" id="2753746"/>
    <lineage>
        <taxon>Bacteria</taxon>
        <taxon>Pseudomonadati</taxon>
        <taxon>Pseudomonadota</taxon>
        <taxon>Alphaproteobacteria</taxon>
        <taxon>Rhodobacterales</taxon>
        <taxon>Paracoccaceae</taxon>
        <taxon>Thermohalobaculum</taxon>
    </lineage>
</organism>
<dbReference type="Pfam" id="PF00535">
    <property type="entry name" value="Glycos_transf_2"/>
    <property type="match status" value="1"/>
</dbReference>
<feature type="domain" description="Glycosyltransferase 2-like" evidence="2">
    <location>
        <begin position="6"/>
        <end position="144"/>
    </location>
</feature>
<name>A0A8J7S9S3_9RHOB</name>
<gene>
    <name evidence="3" type="ORF">H0I76_01710</name>
</gene>
<evidence type="ECO:0000259" key="2">
    <source>
        <dbReference type="Pfam" id="PF00535"/>
    </source>
</evidence>
<evidence type="ECO:0000313" key="4">
    <source>
        <dbReference type="Proteomes" id="UP000655420"/>
    </source>
</evidence>
<dbReference type="InterPro" id="IPR001173">
    <property type="entry name" value="Glyco_trans_2-like"/>
</dbReference>
<reference evidence="3" key="1">
    <citation type="submission" date="2020-12" db="EMBL/GenBank/DDBJ databases">
        <title>Bacterial taxonomy.</title>
        <authorList>
            <person name="Pan X."/>
        </authorList>
    </citation>
    <scope>NUCLEOTIDE SEQUENCE</scope>
    <source>
        <strain evidence="3">M0105</strain>
    </source>
</reference>
<dbReference type="RefSeq" id="WP_200606159.1">
    <property type="nucleotide sequence ID" value="NZ_JAEHHL010000001.1"/>
</dbReference>
<evidence type="ECO:0000256" key="1">
    <source>
        <dbReference type="ARBA" id="ARBA00038494"/>
    </source>
</evidence>
<dbReference type="Proteomes" id="UP000655420">
    <property type="component" value="Unassembled WGS sequence"/>
</dbReference>
<dbReference type="PANTHER" id="PTHR43630:SF2">
    <property type="entry name" value="GLYCOSYLTRANSFERASE"/>
    <property type="match status" value="1"/>
</dbReference>
<accession>A0A8J7S9S3</accession>
<sequence length="278" mass="32195">MSRICLIVLTRDEEANLPFLLESARALDLDLHVVDSGSTDDTVGIAKRAGATVHVREWTNHADQFNWALDTIETDAPWTMRMDADERFTPELVDELNDRLSRLGSDVGGLNVKRQVWFWGRWIRHGGYYPVWLLRVWRTGQARVESRWMDEHVVLTEGREIALEHDIIDENHKGIGFWIAKHNGYADLEVLDILAAETGATSNEKPSGQAAHVRILKERVYMRLPMFFRPFAYWVFRYVLRGGFLDGLPGLVFHFLQGFWYRFLVDAKLWEARRKGGP</sequence>
<evidence type="ECO:0000313" key="3">
    <source>
        <dbReference type="EMBL" id="MBK0397892.1"/>
    </source>
</evidence>
<keyword evidence="4" id="KW-1185">Reference proteome</keyword>
<dbReference type="PANTHER" id="PTHR43630">
    <property type="entry name" value="POLY-BETA-1,6-N-ACETYL-D-GLUCOSAMINE SYNTHASE"/>
    <property type="match status" value="1"/>
</dbReference>
<proteinExistence type="inferred from homology"/>
<dbReference type="InterPro" id="IPR029044">
    <property type="entry name" value="Nucleotide-diphossugar_trans"/>
</dbReference>
<protein>
    <submittedName>
        <fullName evidence="3">Glycosyltransferase family 2 protein</fullName>
    </submittedName>
</protein>
<dbReference type="AlphaFoldDB" id="A0A8J7S9S3"/>